<comment type="caution">
    <text evidence="3">The sequence shown here is derived from an EMBL/GenBank/DDBJ whole genome shotgun (WGS) entry which is preliminary data.</text>
</comment>
<dbReference type="EMBL" id="JBHSBL010000020">
    <property type="protein sequence ID" value="MFC4069352.1"/>
    <property type="molecule type" value="Genomic_DNA"/>
</dbReference>
<sequence length="241" mass="25556">MPVVSLRGGAVLAVAALLLAGCEAADGPRPGPSAPPAVATPSATANAEQELLAQARTTLQEARSYVFDGSRTLGGSTAEGHFRTVNGRTAGTFTLRGRPTKFMVLDDGPYLLPSDGFWEILVGPDHVAAVKRKAAGRWVRMGANERMIRRFFDVPMLLADLRPAGALTRGRISGKGADTWIGLTTSADPKWWAGIATTDKPYPRSWTTATSEAEITELGSDLPPIEPPARTAVVPLEELLV</sequence>
<feature type="chain" id="PRO_5045337618" description="Lipoprotein" evidence="2">
    <location>
        <begin position="25"/>
        <end position="241"/>
    </location>
</feature>
<reference evidence="4" key="1">
    <citation type="journal article" date="2019" name="Int. J. Syst. Evol. Microbiol.">
        <title>The Global Catalogue of Microorganisms (GCM) 10K type strain sequencing project: providing services to taxonomists for standard genome sequencing and annotation.</title>
        <authorList>
            <consortium name="The Broad Institute Genomics Platform"/>
            <consortium name="The Broad Institute Genome Sequencing Center for Infectious Disease"/>
            <person name="Wu L."/>
            <person name="Ma J."/>
        </authorList>
    </citation>
    <scope>NUCLEOTIDE SEQUENCE [LARGE SCALE GENOMIC DNA]</scope>
    <source>
        <strain evidence="4">TBRC 5832</strain>
    </source>
</reference>
<organism evidence="3 4">
    <name type="scientific">Actinoplanes subglobosus</name>
    <dbReference type="NCBI Taxonomy" id="1547892"/>
    <lineage>
        <taxon>Bacteria</taxon>
        <taxon>Bacillati</taxon>
        <taxon>Actinomycetota</taxon>
        <taxon>Actinomycetes</taxon>
        <taxon>Micromonosporales</taxon>
        <taxon>Micromonosporaceae</taxon>
        <taxon>Actinoplanes</taxon>
    </lineage>
</organism>
<proteinExistence type="predicted"/>
<feature type="region of interest" description="Disordered" evidence="1">
    <location>
        <begin position="26"/>
        <end position="45"/>
    </location>
</feature>
<accession>A0ABV8IYK1</accession>
<name>A0ABV8IYK1_9ACTN</name>
<evidence type="ECO:0000313" key="4">
    <source>
        <dbReference type="Proteomes" id="UP001595867"/>
    </source>
</evidence>
<evidence type="ECO:0000256" key="1">
    <source>
        <dbReference type="SAM" id="MobiDB-lite"/>
    </source>
</evidence>
<evidence type="ECO:0008006" key="5">
    <source>
        <dbReference type="Google" id="ProtNLM"/>
    </source>
</evidence>
<keyword evidence="2" id="KW-0732">Signal</keyword>
<keyword evidence="4" id="KW-1185">Reference proteome</keyword>
<evidence type="ECO:0000313" key="3">
    <source>
        <dbReference type="EMBL" id="MFC4069352.1"/>
    </source>
</evidence>
<protein>
    <recommendedName>
        <fullName evidence="5">Lipoprotein</fullName>
    </recommendedName>
</protein>
<evidence type="ECO:0000256" key="2">
    <source>
        <dbReference type="SAM" id="SignalP"/>
    </source>
</evidence>
<dbReference type="Proteomes" id="UP001595867">
    <property type="component" value="Unassembled WGS sequence"/>
</dbReference>
<feature type="compositionally biased region" description="Low complexity" evidence="1">
    <location>
        <begin position="36"/>
        <end position="45"/>
    </location>
</feature>
<dbReference type="PROSITE" id="PS51257">
    <property type="entry name" value="PROKAR_LIPOPROTEIN"/>
    <property type="match status" value="1"/>
</dbReference>
<gene>
    <name evidence="3" type="ORF">ACFO0C_30895</name>
</gene>
<feature type="signal peptide" evidence="2">
    <location>
        <begin position="1"/>
        <end position="24"/>
    </location>
</feature>